<comment type="caution">
    <text evidence="1">The sequence shown here is derived from an EMBL/GenBank/DDBJ whole genome shotgun (WGS) entry which is preliminary data.</text>
</comment>
<evidence type="ECO:0000313" key="2">
    <source>
        <dbReference type="Proteomes" id="UP001148018"/>
    </source>
</evidence>
<reference evidence="1" key="1">
    <citation type="submission" date="2022-07" db="EMBL/GenBank/DDBJ databases">
        <title>Chromosome-level genome of Muraenolepis orangiensis.</title>
        <authorList>
            <person name="Kim J."/>
        </authorList>
    </citation>
    <scope>NUCLEOTIDE SEQUENCE</scope>
    <source>
        <strain evidence="1">KU_S4_2022</strain>
        <tissue evidence="1">Muscle</tissue>
    </source>
</reference>
<dbReference type="AlphaFoldDB" id="A0A9Q0DDV9"/>
<accession>A0A9Q0DDV9</accession>
<proteinExistence type="predicted"/>
<dbReference type="EMBL" id="JANIIK010000118">
    <property type="protein sequence ID" value="KAJ3584867.1"/>
    <property type="molecule type" value="Genomic_DNA"/>
</dbReference>
<evidence type="ECO:0000313" key="1">
    <source>
        <dbReference type="EMBL" id="KAJ3584867.1"/>
    </source>
</evidence>
<sequence length="66" mass="7570">MAKLLLRIFLRYWLERELSSANERCAPERSLAELSQSALRPGAHVNEALNNQYNDFDLLPLVAVKN</sequence>
<gene>
    <name evidence="1" type="ORF">NHX12_013590</name>
</gene>
<protein>
    <submittedName>
        <fullName evidence="1">Uncharacterized protein</fullName>
    </submittedName>
</protein>
<name>A0A9Q0DDV9_9TELE</name>
<organism evidence="1 2">
    <name type="scientific">Muraenolepis orangiensis</name>
    <name type="common">Patagonian moray cod</name>
    <dbReference type="NCBI Taxonomy" id="630683"/>
    <lineage>
        <taxon>Eukaryota</taxon>
        <taxon>Metazoa</taxon>
        <taxon>Chordata</taxon>
        <taxon>Craniata</taxon>
        <taxon>Vertebrata</taxon>
        <taxon>Euteleostomi</taxon>
        <taxon>Actinopterygii</taxon>
        <taxon>Neopterygii</taxon>
        <taxon>Teleostei</taxon>
        <taxon>Neoteleostei</taxon>
        <taxon>Acanthomorphata</taxon>
        <taxon>Zeiogadaria</taxon>
        <taxon>Gadariae</taxon>
        <taxon>Gadiformes</taxon>
        <taxon>Muraenolepidoidei</taxon>
        <taxon>Muraenolepididae</taxon>
        <taxon>Muraenolepis</taxon>
    </lineage>
</organism>
<dbReference type="Proteomes" id="UP001148018">
    <property type="component" value="Unassembled WGS sequence"/>
</dbReference>
<keyword evidence="2" id="KW-1185">Reference proteome</keyword>